<gene>
    <name evidence="1" type="ORF">CYMTET_24996</name>
</gene>
<comment type="caution">
    <text evidence="1">The sequence shown here is derived from an EMBL/GenBank/DDBJ whole genome shotgun (WGS) entry which is preliminary data.</text>
</comment>
<sequence>MPHSSDYSIDFVPNSHVEHSEYVADGYRTGKVPPLAARVVVPKDHLLLWSSRLIHRAAEHPGTSVEDRLSTFMYVRAKGSNNMMKANINYPAAGLPAPLSWKGVTPDLANASPLGLNFKS</sequence>
<reference evidence="1 2" key="1">
    <citation type="journal article" date="2015" name="Genome Biol. Evol.">
        <title>Comparative Genomics of a Bacterivorous Green Alga Reveals Evolutionary Causalities and Consequences of Phago-Mixotrophic Mode of Nutrition.</title>
        <authorList>
            <person name="Burns J.A."/>
            <person name="Paasch A."/>
            <person name="Narechania A."/>
            <person name="Kim E."/>
        </authorList>
    </citation>
    <scope>NUCLEOTIDE SEQUENCE [LARGE SCALE GENOMIC DNA]</scope>
    <source>
        <strain evidence="1 2">PLY_AMNH</strain>
    </source>
</reference>
<evidence type="ECO:0008006" key="3">
    <source>
        <dbReference type="Google" id="ProtNLM"/>
    </source>
</evidence>
<dbReference type="Proteomes" id="UP001190700">
    <property type="component" value="Unassembled WGS sequence"/>
</dbReference>
<dbReference type="AlphaFoldDB" id="A0AAE0KZM1"/>
<proteinExistence type="predicted"/>
<evidence type="ECO:0000313" key="1">
    <source>
        <dbReference type="EMBL" id="KAK3266374.1"/>
    </source>
</evidence>
<protein>
    <recommendedName>
        <fullName evidence="3">Phytanoyl-CoA dioxygenase</fullName>
    </recommendedName>
</protein>
<organism evidence="1 2">
    <name type="scientific">Cymbomonas tetramitiformis</name>
    <dbReference type="NCBI Taxonomy" id="36881"/>
    <lineage>
        <taxon>Eukaryota</taxon>
        <taxon>Viridiplantae</taxon>
        <taxon>Chlorophyta</taxon>
        <taxon>Pyramimonadophyceae</taxon>
        <taxon>Pyramimonadales</taxon>
        <taxon>Pyramimonadaceae</taxon>
        <taxon>Cymbomonas</taxon>
    </lineage>
</organism>
<keyword evidence="2" id="KW-1185">Reference proteome</keyword>
<dbReference type="EMBL" id="LGRX02013160">
    <property type="protein sequence ID" value="KAK3266374.1"/>
    <property type="molecule type" value="Genomic_DNA"/>
</dbReference>
<name>A0AAE0KZM1_9CHLO</name>
<evidence type="ECO:0000313" key="2">
    <source>
        <dbReference type="Proteomes" id="UP001190700"/>
    </source>
</evidence>
<accession>A0AAE0KZM1</accession>